<proteinExistence type="predicted"/>
<name>A0A1F6W211_9BACT</name>
<reference evidence="1 2" key="1">
    <citation type="journal article" date="2016" name="Nat. Commun.">
        <title>Thousands of microbial genomes shed light on interconnected biogeochemical processes in an aquifer system.</title>
        <authorList>
            <person name="Anantharaman K."/>
            <person name="Brown C.T."/>
            <person name="Hug L.A."/>
            <person name="Sharon I."/>
            <person name="Castelle C.J."/>
            <person name="Probst A.J."/>
            <person name="Thomas B.C."/>
            <person name="Singh A."/>
            <person name="Wilkins M.J."/>
            <person name="Karaoz U."/>
            <person name="Brodie E.L."/>
            <person name="Williams K.H."/>
            <person name="Hubbard S.S."/>
            <person name="Banfield J.F."/>
        </authorList>
    </citation>
    <scope>NUCLEOTIDE SEQUENCE [LARGE SCALE GENOMIC DNA]</scope>
</reference>
<evidence type="ECO:0000313" key="1">
    <source>
        <dbReference type="EMBL" id="OGI75963.1"/>
    </source>
</evidence>
<sequence length="74" mass="8295">MSELKEDGIELVVASFVGALEEYGRIWAELETQMVGEEIAASLKAYEENRARLMSRVDFVIGQYLPARKETVAS</sequence>
<protein>
    <submittedName>
        <fullName evidence="1">Uncharacterized protein</fullName>
    </submittedName>
</protein>
<comment type="caution">
    <text evidence="1">The sequence shown here is derived from an EMBL/GenBank/DDBJ whole genome shotgun (WGS) entry which is preliminary data.</text>
</comment>
<organism evidence="1 2">
    <name type="scientific">Candidatus Nomurabacteria bacterium RIFCSPHIGHO2_02_FULL_42_19</name>
    <dbReference type="NCBI Taxonomy" id="1801756"/>
    <lineage>
        <taxon>Bacteria</taxon>
        <taxon>Candidatus Nomuraibacteriota</taxon>
    </lineage>
</organism>
<dbReference type="Proteomes" id="UP000179275">
    <property type="component" value="Unassembled WGS sequence"/>
</dbReference>
<dbReference type="EMBL" id="MFUG01000013">
    <property type="protein sequence ID" value="OGI75963.1"/>
    <property type="molecule type" value="Genomic_DNA"/>
</dbReference>
<evidence type="ECO:0000313" key="2">
    <source>
        <dbReference type="Proteomes" id="UP000179275"/>
    </source>
</evidence>
<accession>A0A1F6W211</accession>
<gene>
    <name evidence="1" type="ORF">A3C67_01180</name>
</gene>
<dbReference type="STRING" id="1801756.A3C67_01180"/>
<dbReference type="AlphaFoldDB" id="A0A1F6W211"/>